<keyword evidence="2" id="KW-1185">Reference proteome</keyword>
<gene>
    <name evidence="1" type="ORF">Pla52n_50570</name>
</gene>
<dbReference type="RefSeq" id="WP_146522100.1">
    <property type="nucleotide sequence ID" value="NZ_CP151726.1"/>
</dbReference>
<accession>A0A5C6AHI4</accession>
<protein>
    <submittedName>
        <fullName evidence="1">Uncharacterized protein</fullName>
    </submittedName>
</protein>
<dbReference type="AlphaFoldDB" id="A0A5C6AHI4"/>
<organism evidence="1 2">
    <name type="scientific">Stieleria varia</name>
    <dbReference type="NCBI Taxonomy" id="2528005"/>
    <lineage>
        <taxon>Bacteria</taxon>
        <taxon>Pseudomonadati</taxon>
        <taxon>Planctomycetota</taxon>
        <taxon>Planctomycetia</taxon>
        <taxon>Pirellulales</taxon>
        <taxon>Pirellulaceae</taxon>
        <taxon>Stieleria</taxon>
    </lineage>
</organism>
<evidence type="ECO:0000313" key="1">
    <source>
        <dbReference type="EMBL" id="TWT98541.1"/>
    </source>
</evidence>
<proteinExistence type="predicted"/>
<reference evidence="1 2" key="1">
    <citation type="submission" date="2019-02" db="EMBL/GenBank/DDBJ databases">
        <title>Deep-cultivation of Planctomycetes and their phenomic and genomic characterization uncovers novel biology.</title>
        <authorList>
            <person name="Wiegand S."/>
            <person name="Jogler M."/>
            <person name="Boedeker C."/>
            <person name="Pinto D."/>
            <person name="Vollmers J."/>
            <person name="Rivas-Marin E."/>
            <person name="Kohn T."/>
            <person name="Peeters S.H."/>
            <person name="Heuer A."/>
            <person name="Rast P."/>
            <person name="Oberbeckmann S."/>
            <person name="Bunk B."/>
            <person name="Jeske O."/>
            <person name="Meyerdierks A."/>
            <person name="Storesund J.E."/>
            <person name="Kallscheuer N."/>
            <person name="Luecker S."/>
            <person name="Lage O.M."/>
            <person name="Pohl T."/>
            <person name="Merkel B.J."/>
            <person name="Hornburger P."/>
            <person name="Mueller R.-W."/>
            <person name="Bruemmer F."/>
            <person name="Labrenz M."/>
            <person name="Spormann A.M."/>
            <person name="Op Den Camp H."/>
            <person name="Overmann J."/>
            <person name="Amann R."/>
            <person name="Jetten M.S.M."/>
            <person name="Mascher T."/>
            <person name="Medema M.H."/>
            <person name="Devos D.P."/>
            <person name="Kaster A.-K."/>
            <person name="Ovreas L."/>
            <person name="Rohde M."/>
            <person name="Galperin M.Y."/>
            <person name="Jogler C."/>
        </authorList>
    </citation>
    <scope>NUCLEOTIDE SEQUENCE [LARGE SCALE GENOMIC DNA]</scope>
    <source>
        <strain evidence="1 2">Pla52n</strain>
    </source>
</reference>
<evidence type="ECO:0000313" key="2">
    <source>
        <dbReference type="Proteomes" id="UP000320176"/>
    </source>
</evidence>
<comment type="caution">
    <text evidence="1">The sequence shown here is derived from an EMBL/GenBank/DDBJ whole genome shotgun (WGS) entry which is preliminary data.</text>
</comment>
<sequence>MRFPQFRLKAIFLFVALIAVAFALERLSRGTSAATYGAFQDTVSPGNVATIEDWLNNNHYERTSKPRWAADYVDSEQDWYRSTSDDFPLFVDVRRYSEVLAIDVHYEIELAAFQTAKAERKVAETRASIIRAVMQSQSLSEN</sequence>
<dbReference type="Proteomes" id="UP000320176">
    <property type="component" value="Unassembled WGS sequence"/>
</dbReference>
<name>A0A5C6AHI4_9BACT</name>
<dbReference type="EMBL" id="SJPN01000006">
    <property type="protein sequence ID" value="TWT98541.1"/>
    <property type="molecule type" value="Genomic_DNA"/>
</dbReference>